<feature type="region of interest" description="Disordered" evidence="1">
    <location>
        <begin position="110"/>
        <end position="143"/>
    </location>
</feature>
<protein>
    <submittedName>
        <fullName evidence="2">Uncharacterized protein</fullName>
    </submittedName>
</protein>
<dbReference type="EMBL" id="JAACJM010000047">
    <property type="protein sequence ID" value="KAF5358930.1"/>
    <property type="molecule type" value="Genomic_DNA"/>
</dbReference>
<dbReference type="AlphaFoldDB" id="A0A8H5G672"/>
<evidence type="ECO:0000313" key="2">
    <source>
        <dbReference type="EMBL" id="KAF5358930.1"/>
    </source>
</evidence>
<name>A0A8H5G672_9AGAR</name>
<keyword evidence="3" id="KW-1185">Reference proteome</keyword>
<organism evidence="2 3">
    <name type="scientific">Tetrapyrgos nigripes</name>
    <dbReference type="NCBI Taxonomy" id="182062"/>
    <lineage>
        <taxon>Eukaryota</taxon>
        <taxon>Fungi</taxon>
        <taxon>Dikarya</taxon>
        <taxon>Basidiomycota</taxon>
        <taxon>Agaricomycotina</taxon>
        <taxon>Agaricomycetes</taxon>
        <taxon>Agaricomycetidae</taxon>
        <taxon>Agaricales</taxon>
        <taxon>Marasmiineae</taxon>
        <taxon>Marasmiaceae</taxon>
        <taxon>Tetrapyrgos</taxon>
    </lineage>
</organism>
<gene>
    <name evidence="2" type="ORF">D9758_004841</name>
</gene>
<reference evidence="2 3" key="1">
    <citation type="journal article" date="2020" name="ISME J.">
        <title>Uncovering the hidden diversity of litter-decomposition mechanisms in mushroom-forming fungi.</title>
        <authorList>
            <person name="Floudas D."/>
            <person name="Bentzer J."/>
            <person name="Ahren D."/>
            <person name="Johansson T."/>
            <person name="Persson P."/>
            <person name="Tunlid A."/>
        </authorList>
    </citation>
    <scope>NUCLEOTIDE SEQUENCE [LARGE SCALE GENOMIC DNA]</scope>
    <source>
        <strain evidence="2 3">CBS 291.85</strain>
    </source>
</reference>
<accession>A0A8H5G672</accession>
<evidence type="ECO:0000256" key="1">
    <source>
        <dbReference type="SAM" id="MobiDB-lite"/>
    </source>
</evidence>
<comment type="caution">
    <text evidence="2">The sequence shown here is derived from an EMBL/GenBank/DDBJ whole genome shotgun (WGS) entry which is preliminary data.</text>
</comment>
<sequence length="222" mass="25090">MPIKRRSTFKAHLMTKHGLFVDPELCLVMIERPSRKPQDTTVKRKRTVKLESPIALPDISKLDLADAPYRFTDDNDNAEFLHDGTLYYNIPQPTTYPTPTPTGNNTYFIAPSPPSSTPDLSPSSSIRSTPAPPSPEFSESSWVHTPGTHHEYGQMKGFVDQTVLDHHQGQYHHHQQYHSYNYPMESATMVPHYFSGGQGYDVYAQNSYPWGFNYQSGGDVIA</sequence>
<proteinExistence type="predicted"/>
<dbReference type="Proteomes" id="UP000559256">
    <property type="component" value="Unassembled WGS sequence"/>
</dbReference>
<feature type="compositionally biased region" description="Low complexity" evidence="1">
    <location>
        <begin position="117"/>
        <end position="129"/>
    </location>
</feature>
<evidence type="ECO:0000313" key="3">
    <source>
        <dbReference type="Proteomes" id="UP000559256"/>
    </source>
</evidence>